<dbReference type="Proteomes" id="UP001595721">
    <property type="component" value="Unassembled WGS sequence"/>
</dbReference>
<keyword evidence="4 5" id="KW-0119">Carbohydrate metabolism</keyword>
<dbReference type="InterPro" id="IPR003764">
    <property type="entry name" value="GlcNAc_6-P_deAcase"/>
</dbReference>
<comment type="caution">
    <text evidence="7">The sequence shown here is derived from an EMBL/GenBank/DDBJ whole genome shotgun (WGS) entry which is preliminary data.</text>
</comment>
<dbReference type="Gene3D" id="2.30.40.10">
    <property type="entry name" value="Urease, subunit C, domain 1"/>
    <property type="match status" value="1"/>
</dbReference>
<dbReference type="EC" id="3.5.1.25" evidence="7"/>
<evidence type="ECO:0000256" key="5">
    <source>
        <dbReference type="PIRNR" id="PIRNR038994"/>
    </source>
</evidence>
<dbReference type="InterPro" id="IPR032466">
    <property type="entry name" value="Metal_Hydrolase"/>
</dbReference>
<dbReference type="RefSeq" id="WP_377742475.1">
    <property type="nucleotide sequence ID" value="NZ_JBHRXJ010000002.1"/>
</dbReference>
<keyword evidence="2" id="KW-0479">Metal-binding</keyword>
<organism evidence="7 8">
    <name type="scientific">Paracoccus mangrovi</name>
    <dbReference type="NCBI Taxonomy" id="1715645"/>
    <lineage>
        <taxon>Bacteria</taxon>
        <taxon>Pseudomonadati</taxon>
        <taxon>Pseudomonadota</taxon>
        <taxon>Alphaproteobacteria</taxon>
        <taxon>Rhodobacterales</taxon>
        <taxon>Paracoccaceae</taxon>
        <taxon>Paracoccus</taxon>
    </lineage>
</organism>
<dbReference type="PIRSF" id="PIRSF038994">
    <property type="entry name" value="NagA"/>
    <property type="match status" value="1"/>
</dbReference>
<dbReference type="InterPro" id="IPR006680">
    <property type="entry name" value="Amidohydro-rel"/>
</dbReference>
<gene>
    <name evidence="7" type="primary">nagA</name>
    <name evidence="7" type="ORF">ACFOMH_02775</name>
</gene>
<dbReference type="PANTHER" id="PTHR11113:SF14">
    <property type="entry name" value="N-ACETYLGLUCOSAMINE-6-PHOSPHATE DEACETYLASE"/>
    <property type="match status" value="1"/>
</dbReference>
<evidence type="ECO:0000256" key="4">
    <source>
        <dbReference type="ARBA" id="ARBA00023277"/>
    </source>
</evidence>
<keyword evidence="8" id="KW-1185">Reference proteome</keyword>
<reference evidence="8" key="1">
    <citation type="journal article" date="2019" name="Int. J. Syst. Evol. Microbiol.">
        <title>The Global Catalogue of Microorganisms (GCM) 10K type strain sequencing project: providing services to taxonomists for standard genome sequencing and annotation.</title>
        <authorList>
            <consortium name="The Broad Institute Genomics Platform"/>
            <consortium name="The Broad Institute Genome Sequencing Center for Infectious Disease"/>
            <person name="Wu L."/>
            <person name="Ma J."/>
        </authorList>
    </citation>
    <scope>NUCLEOTIDE SEQUENCE [LARGE SCALE GENOMIC DNA]</scope>
    <source>
        <strain evidence="8">KCTC 42899</strain>
    </source>
</reference>
<evidence type="ECO:0000313" key="8">
    <source>
        <dbReference type="Proteomes" id="UP001595721"/>
    </source>
</evidence>
<evidence type="ECO:0000259" key="6">
    <source>
        <dbReference type="Pfam" id="PF01979"/>
    </source>
</evidence>
<comment type="similarity">
    <text evidence="1 5">Belongs to the metallo-dependent hydrolases superfamily. NagA family.</text>
</comment>
<evidence type="ECO:0000256" key="1">
    <source>
        <dbReference type="ARBA" id="ARBA00010716"/>
    </source>
</evidence>
<proteinExistence type="inferred from homology"/>
<protein>
    <submittedName>
        <fullName evidence="7">N-acetylglucosamine-6-phosphate deacetylase</fullName>
        <ecNumber evidence="7">3.5.1.25</ecNumber>
    </submittedName>
</protein>
<dbReference type="PANTHER" id="PTHR11113">
    <property type="entry name" value="N-ACETYLGLUCOSAMINE-6-PHOSPHATE DEACETYLASE"/>
    <property type="match status" value="1"/>
</dbReference>
<name>A0ABV7R0C8_9RHOB</name>
<accession>A0ABV7R0C8</accession>
<dbReference type="InterPro" id="IPR011059">
    <property type="entry name" value="Metal-dep_hydrolase_composite"/>
</dbReference>
<keyword evidence="3 5" id="KW-0378">Hydrolase</keyword>
<dbReference type="Gene3D" id="3.20.20.140">
    <property type="entry name" value="Metal-dependent hydrolases"/>
    <property type="match status" value="1"/>
</dbReference>
<dbReference type="NCBIfam" id="TIGR00221">
    <property type="entry name" value="nagA"/>
    <property type="match status" value="1"/>
</dbReference>
<evidence type="ECO:0000256" key="3">
    <source>
        <dbReference type="ARBA" id="ARBA00022801"/>
    </source>
</evidence>
<evidence type="ECO:0000256" key="2">
    <source>
        <dbReference type="ARBA" id="ARBA00022723"/>
    </source>
</evidence>
<sequence>MAREILSGARLFDGTRFIDGHALVIEDGEITAILPADKAPAEGRREIAGIIAPGFLDLQVNGGGGLMVDGTTDLAALRHICAAHRGLGTAAILPTLITDTPEATASVIAAGIAAAGAGVPGFLGLHLEGPHLDPRRKGAHDSALIRPMTGEDLARLCDAARRLPALMVTLAPEAATPEQIATLSGAGAIVSLGHSDCDYDTARAAFEAGASCATHLFNAMSQLGHRTPGLVGAILSGHARAGLIADGIHVHPAAMRTTLAARTEGIFLVTDCMAFAGTDLTEMELNGRQVLRRDGRLTLADGTLAGADLILPDAIALLVTELGITPGRALRMATAEPAQLLGIEDHHGRLTPGRKADLIRLGPDFQVIEHWL</sequence>
<dbReference type="SUPFAM" id="SSF51556">
    <property type="entry name" value="Metallo-dependent hydrolases"/>
    <property type="match status" value="1"/>
</dbReference>
<dbReference type="EMBL" id="JBHRXJ010000002">
    <property type="protein sequence ID" value="MFC3527082.1"/>
    <property type="molecule type" value="Genomic_DNA"/>
</dbReference>
<feature type="domain" description="Amidohydrolase-related" evidence="6">
    <location>
        <begin position="50"/>
        <end position="363"/>
    </location>
</feature>
<dbReference type="SUPFAM" id="SSF51338">
    <property type="entry name" value="Composite domain of metallo-dependent hydrolases"/>
    <property type="match status" value="1"/>
</dbReference>
<dbReference type="Pfam" id="PF01979">
    <property type="entry name" value="Amidohydro_1"/>
    <property type="match status" value="1"/>
</dbReference>
<dbReference type="GO" id="GO:0008448">
    <property type="term" value="F:N-acetylglucosamine-6-phosphate deacetylase activity"/>
    <property type="evidence" value="ECO:0007669"/>
    <property type="project" value="UniProtKB-EC"/>
</dbReference>
<evidence type="ECO:0000313" key="7">
    <source>
        <dbReference type="EMBL" id="MFC3527082.1"/>
    </source>
</evidence>